<dbReference type="SUPFAM" id="SSF103473">
    <property type="entry name" value="MFS general substrate transporter"/>
    <property type="match status" value="1"/>
</dbReference>
<evidence type="ECO:0000259" key="6">
    <source>
        <dbReference type="PROSITE" id="PS50850"/>
    </source>
</evidence>
<feature type="transmembrane region" description="Helical" evidence="5">
    <location>
        <begin position="82"/>
        <end position="101"/>
    </location>
</feature>
<organism evidence="7 8">
    <name type="scientific">Actinomadura parmotrematis</name>
    <dbReference type="NCBI Taxonomy" id="2864039"/>
    <lineage>
        <taxon>Bacteria</taxon>
        <taxon>Bacillati</taxon>
        <taxon>Actinomycetota</taxon>
        <taxon>Actinomycetes</taxon>
        <taxon>Streptosporangiales</taxon>
        <taxon>Thermomonosporaceae</taxon>
        <taxon>Actinomadura</taxon>
    </lineage>
</organism>
<feature type="transmembrane region" description="Helical" evidence="5">
    <location>
        <begin position="48"/>
        <end position="70"/>
    </location>
</feature>
<keyword evidence="4 5" id="KW-0472">Membrane</keyword>
<keyword evidence="2 5" id="KW-0812">Transmembrane</keyword>
<dbReference type="PANTHER" id="PTHR23528">
    <property type="match status" value="1"/>
</dbReference>
<feature type="transmembrane region" description="Helical" evidence="5">
    <location>
        <begin position="121"/>
        <end position="141"/>
    </location>
</feature>
<protein>
    <submittedName>
        <fullName evidence="7">MFS transporter</fullName>
    </submittedName>
</protein>
<feature type="transmembrane region" description="Helical" evidence="5">
    <location>
        <begin position="294"/>
        <end position="313"/>
    </location>
</feature>
<dbReference type="InterPro" id="IPR011701">
    <property type="entry name" value="MFS"/>
</dbReference>
<dbReference type="RefSeq" id="WP_220170734.1">
    <property type="nucleotide sequence ID" value="NZ_JAIBOA010000035.1"/>
</dbReference>
<dbReference type="PANTHER" id="PTHR23528:SF1">
    <property type="entry name" value="MAJOR FACILITATOR SUPERFAMILY (MFS) PROFILE DOMAIN-CONTAINING PROTEIN"/>
    <property type="match status" value="1"/>
</dbReference>
<proteinExistence type="predicted"/>
<evidence type="ECO:0000313" key="7">
    <source>
        <dbReference type="EMBL" id="MBW8487503.1"/>
    </source>
</evidence>
<dbReference type="Proteomes" id="UP000774570">
    <property type="component" value="Unassembled WGS sequence"/>
</dbReference>
<feature type="transmembrane region" description="Helical" evidence="5">
    <location>
        <begin position="255"/>
        <end position="274"/>
    </location>
</feature>
<feature type="transmembrane region" description="Helical" evidence="5">
    <location>
        <begin position="384"/>
        <end position="406"/>
    </location>
</feature>
<evidence type="ECO:0000313" key="8">
    <source>
        <dbReference type="Proteomes" id="UP000774570"/>
    </source>
</evidence>
<name>A0ABS7G456_9ACTN</name>
<evidence type="ECO:0000256" key="4">
    <source>
        <dbReference type="ARBA" id="ARBA00023136"/>
    </source>
</evidence>
<feature type="domain" description="Major facilitator superfamily (MFS) profile" evidence="6">
    <location>
        <begin position="210"/>
        <end position="435"/>
    </location>
</feature>
<dbReference type="EMBL" id="JAIBOA010000035">
    <property type="protein sequence ID" value="MBW8487503.1"/>
    <property type="molecule type" value="Genomic_DNA"/>
</dbReference>
<evidence type="ECO:0000256" key="3">
    <source>
        <dbReference type="ARBA" id="ARBA00022989"/>
    </source>
</evidence>
<feature type="transmembrane region" description="Helical" evidence="5">
    <location>
        <begin position="322"/>
        <end position="340"/>
    </location>
</feature>
<evidence type="ECO:0000256" key="1">
    <source>
        <dbReference type="ARBA" id="ARBA00004651"/>
    </source>
</evidence>
<keyword evidence="8" id="KW-1185">Reference proteome</keyword>
<accession>A0ABS7G456</accession>
<evidence type="ECO:0000256" key="5">
    <source>
        <dbReference type="SAM" id="Phobius"/>
    </source>
</evidence>
<dbReference type="PROSITE" id="PS50850">
    <property type="entry name" value="MFS"/>
    <property type="match status" value="1"/>
</dbReference>
<comment type="subcellular location">
    <subcellularLocation>
        <location evidence="1">Cell membrane</location>
        <topology evidence="1">Multi-pass membrane protein</topology>
    </subcellularLocation>
</comment>
<dbReference type="Gene3D" id="1.20.1250.20">
    <property type="entry name" value="MFS general substrate transporter like domains"/>
    <property type="match status" value="2"/>
</dbReference>
<dbReference type="InterPro" id="IPR036259">
    <property type="entry name" value="MFS_trans_sf"/>
</dbReference>
<feature type="transmembrane region" description="Helical" evidence="5">
    <location>
        <begin position="204"/>
        <end position="221"/>
    </location>
</feature>
<dbReference type="Pfam" id="PF07690">
    <property type="entry name" value="MFS_1"/>
    <property type="match status" value="1"/>
</dbReference>
<feature type="transmembrane region" description="Helical" evidence="5">
    <location>
        <begin position="346"/>
        <end position="363"/>
    </location>
</feature>
<sequence>MAFTDDSGAVPGPALPGPAPVPAPVPAPAIVAAPPPASLPARAGRWNVASLGLAMFGLYTMFMGALALLLPRQVERITGGDGKVTVLGAVTGIAAVVAAAAQPVAGHLSDRTRSRLGRRNAWVLGGGVAAAALIAPVGRIGAVPLLVLAWSAVQAAGNAMQAGVTAALAERVPVERRGTASGAVGLAMVLGMVAGPAVAGIGGYPALAGVVLAASLLFVATTRDRPAPAPAGRTDDVPDAGGAAPGVRRDFWWGFASRASLFLAYAMVGGYALYMLQDYAGVPDDRAEGKVALLNAALGAGVIVMAPLAGYLADRAGRLKPFVIVAAAGFLPAFAVMYAAPSTGGLAAGFLLVGVAFGSYLAVDQALLTRVLPGADRAGLDLGVLNIAAAGPQIAAPFAAGLVIAHLGGYRALFLVGAALAVAGALAVAPIRSVR</sequence>
<comment type="caution">
    <text evidence="7">The sequence shown here is derived from an EMBL/GenBank/DDBJ whole genome shotgun (WGS) entry which is preliminary data.</text>
</comment>
<dbReference type="InterPro" id="IPR020846">
    <property type="entry name" value="MFS_dom"/>
</dbReference>
<feature type="transmembrane region" description="Helical" evidence="5">
    <location>
        <begin position="412"/>
        <end position="431"/>
    </location>
</feature>
<keyword evidence="3 5" id="KW-1133">Transmembrane helix</keyword>
<reference evidence="7 8" key="1">
    <citation type="submission" date="2021-07" db="EMBL/GenBank/DDBJ databases">
        <title>Actinomadura sp. PM05-2 isolated from lichen.</title>
        <authorList>
            <person name="Somphong A."/>
            <person name="Phongsopitanun W."/>
            <person name="Tanasupawat S."/>
            <person name="Peongsungnone V."/>
        </authorList>
    </citation>
    <scope>NUCLEOTIDE SEQUENCE [LARGE SCALE GENOMIC DNA]</scope>
    <source>
        <strain evidence="7 8">PM05-2</strain>
    </source>
</reference>
<gene>
    <name evidence="7" type="ORF">K1Y72_34475</name>
</gene>
<evidence type="ECO:0000256" key="2">
    <source>
        <dbReference type="ARBA" id="ARBA00022692"/>
    </source>
</evidence>